<evidence type="ECO:0000313" key="3">
    <source>
        <dbReference type="EMBL" id="QJA58198.1"/>
    </source>
</evidence>
<proteinExistence type="inferred from homology"/>
<dbReference type="AlphaFoldDB" id="A0A6M3ILZ9"/>
<dbReference type="CDD" id="cd04496">
    <property type="entry name" value="SSB_OBF"/>
    <property type="match status" value="1"/>
</dbReference>
<reference evidence="3" key="1">
    <citation type="submission" date="2020-03" db="EMBL/GenBank/DDBJ databases">
        <title>The deep terrestrial virosphere.</title>
        <authorList>
            <person name="Holmfeldt K."/>
            <person name="Nilsson E."/>
            <person name="Simone D."/>
            <person name="Lopez-Fernandez M."/>
            <person name="Wu X."/>
            <person name="de Brujin I."/>
            <person name="Lundin D."/>
            <person name="Andersson A."/>
            <person name="Bertilsson S."/>
            <person name="Dopson M."/>
        </authorList>
    </citation>
    <scope>NUCLEOTIDE SEQUENCE</scope>
    <source>
        <strain evidence="3">MM415B01486</strain>
    </source>
</reference>
<dbReference type="SUPFAM" id="SSF50249">
    <property type="entry name" value="Nucleic acid-binding proteins"/>
    <property type="match status" value="1"/>
</dbReference>
<feature type="region of interest" description="Disordered" evidence="2">
    <location>
        <begin position="105"/>
        <end position="151"/>
    </location>
</feature>
<dbReference type="GO" id="GO:0009295">
    <property type="term" value="C:nucleoid"/>
    <property type="evidence" value="ECO:0007669"/>
    <property type="project" value="TreeGrafter"/>
</dbReference>
<dbReference type="InterPro" id="IPR012340">
    <property type="entry name" value="NA-bd_OB-fold"/>
</dbReference>
<organism evidence="3">
    <name type="scientific">viral metagenome</name>
    <dbReference type="NCBI Taxonomy" id="1070528"/>
    <lineage>
        <taxon>unclassified sequences</taxon>
        <taxon>metagenomes</taxon>
        <taxon>organismal metagenomes</taxon>
    </lineage>
</organism>
<dbReference type="HAMAP" id="MF_00984">
    <property type="entry name" value="SSB"/>
    <property type="match status" value="1"/>
</dbReference>
<protein>
    <submittedName>
        <fullName evidence="3">Putative single-stranded DNA-binding protein</fullName>
    </submittedName>
</protein>
<dbReference type="PANTHER" id="PTHR10302:SF27">
    <property type="entry name" value="SINGLE-STRANDED DNA-BINDING PROTEIN"/>
    <property type="match status" value="1"/>
</dbReference>
<evidence type="ECO:0000256" key="1">
    <source>
        <dbReference type="ARBA" id="ARBA00023125"/>
    </source>
</evidence>
<feature type="compositionally biased region" description="Basic and acidic residues" evidence="2">
    <location>
        <begin position="114"/>
        <end position="126"/>
    </location>
</feature>
<dbReference type="GO" id="GO:0003697">
    <property type="term" value="F:single-stranded DNA binding"/>
    <property type="evidence" value="ECO:0007669"/>
    <property type="project" value="InterPro"/>
</dbReference>
<dbReference type="InterPro" id="IPR011344">
    <property type="entry name" value="ssDNA-bd"/>
</dbReference>
<dbReference type="InterPro" id="IPR000424">
    <property type="entry name" value="Primosome_PriB/ssb"/>
</dbReference>
<dbReference type="PROSITE" id="PS50935">
    <property type="entry name" value="SSB"/>
    <property type="match status" value="1"/>
</dbReference>
<keyword evidence="1 3" id="KW-0238">DNA-binding</keyword>
<feature type="compositionally biased region" description="Acidic residues" evidence="2">
    <location>
        <begin position="142"/>
        <end position="151"/>
    </location>
</feature>
<dbReference type="EMBL" id="MT141312">
    <property type="protein sequence ID" value="QJA58198.1"/>
    <property type="molecule type" value="Genomic_DNA"/>
</dbReference>
<gene>
    <name evidence="3" type="ORF">MM415B01486_0020</name>
</gene>
<dbReference type="Gene3D" id="2.40.50.140">
    <property type="entry name" value="Nucleic acid-binding proteins"/>
    <property type="match status" value="1"/>
</dbReference>
<sequence>MAEGLNRVMLLGNLGADPELRDTGSGSVLKLRLATSERYKRGDGSWAERTEWHSVSMWGPRGEALARILHQGDRVFIEGALRTRSWEQDGSKRYATEVNATNVLLCGGQGGQGERGERPAARRDPPRNPPPSGRRSLGTPVDDIDDDDIPF</sequence>
<dbReference type="PANTHER" id="PTHR10302">
    <property type="entry name" value="SINGLE-STRANDED DNA-BINDING PROTEIN"/>
    <property type="match status" value="1"/>
</dbReference>
<name>A0A6M3ILZ9_9ZZZZ</name>
<dbReference type="NCBIfam" id="TIGR00621">
    <property type="entry name" value="ssb"/>
    <property type="match status" value="1"/>
</dbReference>
<accession>A0A6M3ILZ9</accession>
<evidence type="ECO:0000256" key="2">
    <source>
        <dbReference type="SAM" id="MobiDB-lite"/>
    </source>
</evidence>
<dbReference type="GO" id="GO:0006260">
    <property type="term" value="P:DNA replication"/>
    <property type="evidence" value="ECO:0007669"/>
    <property type="project" value="InterPro"/>
</dbReference>
<dbReference type="Pfam" id="PF00436">
    <property type="entry name" value="SSB"/>
    <property type="match status" value="1"/>
</dbReference>